<evidence type="ECO:0000313" key="10">
    <source>
        <dbReference type="Proteomes" id="UP001497497"/>
    </source>
</evidence>
<dbReference type="InterPro" id="IPR013520">
    <property type="entry name" value="Ribonucl_H"/>
</dbReference>
<dbReference type="EMBL" id="CAXITT010000391">
    <property type="protein sequence ID" value="CAL1540651.1"/>
    <property type="molecule type" value="Genomic_DNA"/>
</dbReference>
<keyword evidence="3" id="KW-0540">Nuclease</keyword>
<organism evidence="9 10">
    <name type="scientific">Lymnaea stagnalis</name>
    <name type="common">Great pond snail</name>
    <name type="synonym">Helix stagnalis</name>
    <dbReference type="NCBI Taxonomy" id="6523"/>
    <lineage>
        <taxon>Eukaryota</taxon>
        <taxon>Metazoa</taxon>
        <taxon>Spiralia</taxon>
        <taxon>Lophotrochozoa</taxon>
        <taxon>Mollusca</taxon>
        <taxon>Gastropoda</taxon>
        <taxon>Heterobranchia</taxon>
        <taxon>Euthyneura</taxon>
        <taxon>Panpulmonata</taxon>
        <taxon>Hygrophila</taxon>
        <taxon>Lymnaeoidea</taxon>
        <taxon>Lymnaeidae</taxon>
        <taxon>Lymnaea</taxon>
    </lineage>
</organism>
<feature type="compositionally biased region" description="Polar residues" evidence="7">
    <location>
        <begin position="1"/>
        <end position="21"/>
    </location>
</feature>
<evidence type="ECO:0000256" key="7">
    <source>
        <dbReference type="SAM" id="MobiDB-lite"/>
    </source>
</evidence>
<evidence type="ECO:0000256" key="2">
    <source>
        <dbReference type="ARBA" id="ARBA00006357"/>
    </source>
</evidence>
<dbReference type="CDD" id="cd06145">
    <property type="entry name" value="REX1_like"/>
    <property type="match status" value="1"/>
</dbReference>
<keyword evidence="4" id="KW-0378">Hydrolase</keyword>
<dbReference type="Pfam" id="PF15870">
    <property type="entry name" value="EloA-BP1"/>
    <property type="match status" value="1"/>
</dbReference>
<dbReference type="FunFam" id="3.30.420.10:FF:000031">
    <property type="entry name" value="RNA exonuclease 1"/>
    <property type="match status" value="1"/>
</dbReference>
<feature type="region of interest" description="Disordered" evidence="7">
    <location>
        <begin position="249"/>
        <end position="586"/>
    </location>
</feature>
<feature type="compositionally biased region" description="Basic residues" evidence="7">
    <location>
        <begin position="128"/>
        <end position="138"/>
    </location>
</feature>
<dbReference type="InterPro" id="IPR031736">
    <property type="entry name" value="REXO1-like_dom"/>
</dbReference>
<accession>A0AAV2I3M9</accession>
<evidence type="ECO:0000256" key="6">
    <source>
        <dbReference type="ARBA" id="ARBA00023242"/>
    </source>
</evidence>
<dbReference type="GO" id="GO:0003676">
    <property type="term" value="F:nucleic acid binding"/>
    <property type="evidence" value="ECO:0007669"/>
    <property type="project" value="InterPro"/>
</dbReference>
<feature type="non-terminal residue" evidence="9">
    <location>
        <position position="1"/>
    </location>
</feature>
<feature type="compositionally biased region" description="Basic and acidic residues" evidence="7">
    <location>
        <begin position="372"/>
        <end position="384"/>
    </location>
</feature>
<name>A0AAV2I3M9_LYMST</name>
<feature type="region of interest" description="Disordered" evidence="7">
    <location>
        <begin position="156"/>
        <end position="230"/>
    </location>
</feature>
<dbReference type="Proteomes" id="UP001497497">
    <property type="component" value="Unassembled WGS sequence"/>
</dbReference>
<feature type="compositionally biased region" description="Polar residues" evidence="7">
    <location>
        <begin position="674"/>
        <end position="683"/>
    </location>
</feature>
<dbReference type="InterPro" id="IPR036397">
    <property type="entry name" value="RNaseH_sf"/>
</dbReference>
<feature type="compositionally biased region" description="Acidic residues" evidence="7">
    <location>
        <begin position="207"/>
        <end position="218"/>
    </location>
</feature>
<proteinExistence type="inferred from homology"/>
<sequence>ENSPSYSTSGIRSYQPGTPYSSGPYAQFSTYGQADVAHYNTAAPSEPTGPVEEYTTVGDQNLFCSIPNFTGTDKTLPESNEVPIGREALPKISGLPQKNKQKLPSYVPTPKSSVHLVTNGDVPTYRPTPKHVAQRKKSHTIEYDPVKNFAFVEKPVSCDNESSGDEKEATNGRSNGVQTAQNENLEARFSDDDVTVEIDKCKKNWADEDLTDSDEDYNTESTPADLQDKLSALLTPSSQITSKLATLTSEVGSKSVNGKTVPSTECQRNSNKRSSSGKKSSKPQASPDSTSNNIECQPQTSSEHHSSKTQSSKSSSNSKTKILSNSSGKSHSSARSESQKSDKSESTRSDRSKRSLSTDKKISSSSSHKIHSSKDSCNKSRSSEKSNGNSSAGSSSSKTMQSSHKLSSSKTDHVSHKLSSSKTDHVSHKLSSSKTDHVSHKLSSSKTDHVSNKIASSNSEHSSCKLPLSSKSENSSKKSPSSKAEISSHKTPSSKISKGKEDDFKSYPKKIKSEKRDSMNDVPELNLKTERRTSSSSVDQNKKHDVPHINVDSKHLKRHSDVNVKKEHHDRSHVIAKTGQVERRNSKCKLVTERRISDVTTSLFGDESEDSDVQIIEPPPQPVAPVYELSESDHDDDDEAVMSTDDVSLLTDSDSFEECLRIFQESELQRARKSSSVSMPAEQSKNHLVSEHSKEPDHLLSSVGKKRKAHKDADKLRRPKSTTSVSRVKPSPAEVMHNRIVEMQKRALLRAAKREGRESELVNNLVLKSVSSFNNIKRKPQTLSGADSKSTLTSSAEFVMTSTKKREAHTPAPKTPTTSSAGGATMSSAGGATLTPSTFYSKNKNNVKPLETSSAKMVTIASTASKTEKRKAHEPTVTNLKRPLLPAEFGGKVPTNVRQRYLNLMIDEFLKFNPEDTAFTKGQDEEQTVYARASNKNIYLRLAVNAIKRIRMEANESQPSSSKKLCPGVSSLSSMAALPSHAMQSHATTLGGSLAARTSFTLNRSGPAVKHGTFKGAELYERLRRYILTEQQLRDNGFPRPSPDGSNKVIFYKMETKDNFLKDNERTCRRCGKRYFVTKDGSPAMQDKCIYHHGRAFQKKVAGFVDSRYSCCNERQDNKGCQVAECHVNEKNKTDNLTGYMRTLPSGGDKDFKIYSMDCEMVYTKAGLELARVTVVDEDCKTVYETFVKPETEIIDYNTRFSGITAADMVGVSTNLLGVQAVMLSMVSDKTILIGHSLESDLVALKLIHSTVVDTSLVFPHRLGPPYKRALRNLMVELLQKIIQADGKLRSMS</sequence>
<evidence type="ECO:0000256" key="3">
    <source>
        <dbReference type="ARBA" id="ARBA00022722"/>
    </source>
</evidence>
<feature type="compositionally biased region" description="Polar residues" evidence="7">
    <location>
        <begin position="171"/>
        <end position="184"/>
    </location>
</feature>
<dbReference type="SMART" id="SM00479">
    <property type="entry name" value="EXOIII"/>
    <property type="match status" value="1"/>
</dbReference>
<feature type="region of interest" description="Disordered" evidence="7">
    <location>
        <begin position="801"/>
        <end position="830"/>
    </location>
</feature>
<feature type="compositionally biased region" description="Low complexity" evidence="7">
    <location>
        <begin position="308"/>
        <end position="327"/>
    </location>
</feature>
<reference evidence="9 10" key="1">
    <citation type="submission" date="2024-04" db="EMBL/GenBank/DDBJ databases">
        <authorList>
            <consortium name="Genoscope - CEA"/>
            <person name="William W."/>
        </authorList>
    </citation>
    <scope>NUCLEOTIDE SEQUENCE [LARGE SCALE GENOMIC DNA]</scope>
</reference>
<protein>
    <recommendedName>
        <fullName evidence="8">Exonuclease domain-containing protein</fullName>
    </recommendedName>
</protein>
<feature type="compositionally biased region" description="Basic and acidic residues" evidence="7">
    <location>
        <begin position="684"/>
        <end position="698"/>
    </location>
</feature>
<evidence type="ECO:0000256" key="1">
    <source>
        <dbReference type="ARBA" id="ARBA00004123"/>
    </source>
</evidence>
<dbReference type="PANTHER" id="PTHR12801:SF115">
    <property type="entry name" value="FI18136P1-RELATED"/>
    <property type="match status" value="1"/>
</dbReference>
<feature type="compositionally biased region" description="Basic and acidic residues" evidence="7">
    <location>
        <begin position="337"/>
        <end position="362"/>
    </location>
</feature>
<evidence type="ECO:0000313" key="9">
    <source>
        <dbReference type="EMBL" id="CAL1540651.1"/>
    </source>
</evidence>
<dbReference type="PANTHER" id="PTHR12801">
    <property type="entry name" value="RNA EXONUCLEASE REXO1 / RECO3 FAMILY MEMBER-RELATED"/>
    <property type="match status" value="1"/>
</dbReference>
<dbReference type="SUPFAM" id="SSF53098">
    <property type="entry name" value="Ribonuclease H-like"/>
    <property type="match status" value="1"/>
</dbReference>
<dbReference type="InterPro" id="IPR047021">
    <property type="entry name" value="REXO1/3/4-like"/>
</dbReference>
<dbReference type="GO" id="GO:0005634">
    <property type="term" value="C:nucleus"/>
    <property type="evidence" value="ECO:0007669"/>
    <property type="project" value="UniProtKB-SubCell"/>
</dbReference>
<feature type="region of interest" description="Disordered" evidence="7">
    <location>
        <begin position="1"/>
        <end position="26"/>
    </location>
</feature>
<feature type="region of interest" description="Disordered" evidence="7">
    <location>
        <begin position="88"/>
        <end position="139"/>
    </location>
</feature>
<feature type="compositionally biased region" description="Polar residues" evidence="7">
    <location>
        <begin position="249"/>
        <end position="267"/>
    </location>
</feature>
<dbReference type="InterPro" id="IPR034922">
    <property type="entry name" value="REX1-like_exo"/>
</dbReference>
<dbReference type="InterPro" id="IPR012337">
    <property type="entry name" value="RNaseH-like_sf"/>
</dbReference>
<dbReference type="GO" id="GO:0004527">
    <property type="term" value="F:exonuclease activity"/>
    <property type="evidence" value="ECO:0007669"/>
    <property type="project" value="UniProtKB-KW"/>
</dbReference>
<feature type="compositionally biased region" description="Basic and acidic residues" evidence="7">
    <location>
        <begin position="540"/>
        <end position="573"/>
    </location>
</feature>
<feature type="region of interest" description="Disordered" evidence="7">
    <location>
        <begin position="601"/>
        <end position="639"/>
    </location>
</feature>
<keyword evidence="6" id="KW-0539">Nucleus</keyword>
<comment type="caution">
    <text evidence="9">The sequence shown here is derived from an EMBL/GenBank/DDBJ whole genome shotgun (WGS) entry which is preliminary data.</text>
</comment>
<comment type="similarity">
    <text evidence="2">Belongs to the REXO1/REXO3 family.</text>
</comment>
<feature type="region of interest" description="Disordered" evidence="7">
    <location>
        <begin position="670"/>
        <end position="730"/>
    </location>
</feature>
<feature type="compositionally biased region" description="Low complexity" evidence="7">
    <location>
        <begin position="810"/>
        <end position="830"/>
    </location>
</feature>
<gene>
    <name evidence="9" type="ORF">GSLYS_00014300001</name>
</gene>
<evidence type="ECO:0000256" key="4">
    <source>
        <dbReference type="ARBA" id="ARBA00022801"/>
    </source>
</evidence>
<feature type="compositionally biased region" description="Polar residues" evidence="7">
    <location>
        <begin position="283"/>
        <end position="300"/>
    </location>
</feature>
<feature type="compositionally biased region" description="Basic and acidic residues" evidence="7">
    <location>
        <begin position="185"/>
        <end position="206"/>
    </location>
</feature>
<dbReference type="GO" id="GO:0010629">
    <property type="term" value="P:negative regulation of gene expression"/>
    <property type="evidence" value="ECO:0007669"/>
    <property type="project" value="UniProtKB-ARBA"/>
</dbReference>
<feature type="compositionally biased region" description="Low complexity" evidence="7">
    <location>
        <begin position="465"/>
        <end position="485"/>
    </location>
</feature>
<comment type="subcellular location">
    <subcellularLocation>
        <location evidence="1">Nucleus</location>
    </subcellularLocation>
</comment>
<evidence type="ECO:0000256" key="5">
    <source>
        <dbReference type="ARBA" id="ARBA00022839"/>
    </source>
</evidence>
<dbReference type="Gene3D" id="3.30.420.10">
    <property type="entry name" value="Ribonuclease H-like superfamily/Ribonuclease H"/>
    <property type="match status" value="1"/>
</dbReference>
<evidence type="ECO:0000259" key="8">
    <source>
        <dbReference type="SMART" id="SM00479"/>
    </source>
</evidence>
<feature type="domain" description="Exonuclease" evidence="8">
    <location>
        <begin position="1153"/>
        <end position="1290"/>
    </location>
</feature>
<feature type="compositionally biased region" description="Low complexity" evidence="7">
    <location>
        <begin position="385"/>
        <end position="409"/>
    </location>
</feature>
<keyword evidence="10" id="KW-1185">Reference proteome</keyword>
<keyword evidence="5" id="KW-0269">Exonuclease</keyword>